<reference evidence="1 2" key="1">
    <citation type="submission" date="2015-11" db="EMBL/GenBank/DDBJ databases">
        <title>Draft Genome Sequence of the Strain BR 10303 (Bradyrhizobium sp.) isolated from nodules of Centrolobium paraense.</title>
        <authorList>
            <person name="Zelli J.E."/>
            <person name="Simoes-Araujo J.L."/>
            <person name="Barauna A.C."/>
            <person name="Silva K."/>
        </authorList>
    </citation>
    <scope>NUCLEOTIDE SEQUENCE [LARGE SCALE GENOMIC DNA]</scope>
    <source>
        <strain evidence="1 2">BR 10303</strain>
    </source>
</reference>
<evidence type="ECO:0000313" key="1">
    <source>
        <dbReference type="EMBL" id="KWV58248.1"/>
    </source>
</evidence>
<organism evidence="1 2">
    <name type="scientific">Bradyrhizobium macuxiense</name>
    <dbReference type="NCBI Taxonomy" id="1755647"/>
    <lineage>
        <taxon>Bacteria</taxon>
        <taxon>Pseudomonadati</taxon>
        <taxon>Pseudomonadota</taxon>
        <taxon>Alphaproteobacteria</taxon>
        <taxon>Hyphomicrobiales</taxon>
        <taxon>Nitrobacteraceae</taxon>
        <taxon>Bradyrhizobium</taxon>
    </lineage>
</organism>
<protein>
    <submittedName>
        <fullName evidence="1">Uncharacterized protein</fullName>
    </submittedName>
</protein>
<name>A0A109K057_9BRAD</name>
<accession>A0A109K057</accession>
<sequence length="238" mass="25576">MQASNPAMIATESAAISDSWLHRPWAGAMMRCIADPAADFDDAIAKDWPEWLPRDPARADSFIRMRLGSRLLRDQDRGASAIISAGHAPRTRLAFLPVSDAVRLMCLAAAWTGVPSLVGQLRNADVVAARSVLGEDAVAFAFDAALLPRPTAGLMSAIGASKLPTGPAELLHCAAAMFGLAMGCIPHALQVRLRLRSPASIWTVAANACRNGSAGEDAFHAMRRLVRKRMAPWSHWFD</sequence>
<dbReference type="AlphaFoldDB" id="A0A109K057"/>
<dbReference type="Proteomes" id="UP000057737">
    <property type="component" value="Unassembled WGS sequence"/>
</dbReference>
<evidence type="ECO:0000313" key="2">
    <source>
        <dbReference type="Proteomes" id="UP000057737"/>
    </source>
</evidence>
<proteinExistence type="predicted"/>
<dbReference type="EMBL" id="LNCU01000039">
    <property type="protein sequence ID" value="KWV58248.1"/>
    <property type="molecule type" value="Genomic_DNA"/>
</dbReference>
<comment type="caution">
    <text evidence="1">The sequence shown here is derived from an EMBL/GenBank/DDBJ whole genome shotgun (WGS) entry which is preliminary data.</text>
</comment>
<gene>
    <name evidence="1" type="ORF">AS156_36245</name>
</gene>
<keyword evidence="2" id="KW-1185">Reference proteome</keyword>